<dbReference type="AlphaFoldDB" id="A0A0S3PXB4"/>
<dbReference type="EC" id="2.7.4.16" evidence="2"/>
<sequence>MGRDDPRISGEDRLIAEYFRPIALAPGAMDLRDDAAFFTPPDGHDLVLTKDALVAGVHFFPDDPPRMIAQKALRVNLSDLAAKGAVPAGFLLALALPKPVDTAWLAAFSAGLQADAEEFACPLLGGDTVTTAGPITISITALGTLPRGTMVHREGAQAGDHIFVSGTIGDAALGLRLPRGGAAATQWGIDLAAADYLVGRYLVPHPRVGLTKAIRDYASSAMDVSDGLAGDLAKLCLASGVSADVDVTRIPLSTAAAAAVENNPDTLVTALTGGDDYEIVCTVAEDRRAAFIAAAQAASVDVVEIGRIVVGDAPPRFTRDGKVFDTGAGSFSHF</sequence>
<feature type="binding site" evidence="2">
    <location>
        <position position="275"/>
    </location>
    <ligand>
        <name>substrate</name>
    </ligand>
</feature>
<feature type="binding site" evidence="2">
    <location>
        <position position="34"/>
    </location>
    <ligand>
        <name>Mg(2+)</name>
        <dbReference type="ChEBI" id="CHEBI:18420"/>
        <label>3</label>
    </ligand>
</feature>
<feature type="binding site" evidence="2">
    <location>
        <position position="127"/>
    </location>
    <ligand>
        <name>Mg(2+)</name>
        <dbReference type="ChEBI" id="CHEBI:18420"/>
        <label>1</label>
    </ligand>
</feature>
<keyword evidence="2 5" id="KW-0418">Kinase</keyword>
<dbReference type="SUPFAM" id="SSF55326">
    <property type="entry name" value="PurM N-terminal domain-like"/>
    <property type="match status" value="1"/>
</dbReference>
<dbReference type="NCBIfam" id="TIGR01379">
    <property type="entry name" value="thiL"/>
    <property type="match status" value="1"/>
</dbReference>
<feature type="binding site" evidence="2">
    <location>
        <position position="79"/>
    </location>
    <ligand>
        <name>Mg(2+)</name>
        <dbReference type="ChEBI" id="CHEBI:18420"/>
        <label>3</label>
    </ligand>
</feature>
<dbReference type="HAMAP" id="MF_02128">
    <property type="entry name" value="TMP_kinase"/>
    <property type="match status" value="1"/>
</dbReference>
<dbReference type="GO" id="GO:0009229">
    <property type="term" value="P:thiamine diphosphate biosynthetic process"/>
    <property type="evidence" value="ECO:0007669"/>
    <property type="project" value="UniProtKB-UniRule"/>
</dbReference>
<dbReference type="RefSeq" id="WP_096356888.1">
    <property type="nucleotide sequence ID" value="NZ_AP014946.1"/>
</dbReference>
<dbReference type="EMBL" id="AP014946">
    <property type="protein sequence ID" value="BAT60569.1"/>
    <property type="molecule type" value="Genomic_DNA"/>
</dbReference>
<dbReference type="Proteomes" id="UP000236884">
    <property type="component" value="Chromosome"/>
</dbReference>
<feature type="binding site" evidence="2">
    <location>
        <position position="51"/>
    </location>
    <ligand>
        <name>Mg(2+)</name>
        <dbReference type="ChEBI" id="CHEBI:18420"/>
        <label>1</label>
    </ligand>
</feature>
<dbReference type="SUPFAM" id="SSF56042">
    <property type="entry name" value="PurM C-terminal domain-like"/>
    <property type="match status" value="1"/>
</dbReference>
<reference evidence="5 6" key="1">
    <citation type="submission" date="2015-08" db="EMBL/GenBank/DDBJ databases">
        <title>Investigation of the bacterial diversity of lava forest soil.</title>
        <authorList>
            <person name="Lee J.S."/>
        </authorList>
    </citation>
    <scope>NUCLEOTIDE SEQUENCE [LARGE SCALE GENOMIC DNA]</scope>
    <source>
        <strain evidence="5 6">GJW-30</strain>
    </source>
</reference>
<dbReference type="GO" id="GO:0005524">
    <property type="term" value="F:ATP binding"/>
    <property type="evidence" value="ECO:0007669"/>
    <property type="project" value="UniProtKB-UniRule"/>
</dbReference>
<comment type="pathway">
    <text evidence="2">Cofactor biosynthesis; thiamine diphosphate biosynthesis; thiamine diphosphate from thiamine phosphate: step 1/1.</text>
</comment>
<evidence type="ECO:0000256" key="1">
    <source>
        <dbReference type="ARBA" id="ARBA00022977"/>
    </source>
</evidence>
<dbReference type="UniPathway" id="UPA00060">
    <property type="reaction ID" value="UER00142"/>
</dbReference>
<dbReference type="GO" id="GO:0000287">
    <property type="term" value="F:magnesium ion binding"/>
    <property type="evidence" value="ECO:0007669"/>
    <property type="project" value="UniProtKB-UniRule"/>
</dbReference>
<comment type="catalytic activity">
    <reaction evidence="2">
        <text>thiamine phosphate + ATP = thiamine diphosphate + ADP</text>
        <dbReference type="Rhea" id="RHEA:15913"/>
        <dbReference type="ChEBI" id="CHEBI:30616"/>
        <dbReference type="ChEBI" id="CHEBI:37575"/>
        <dbReference type="ChEBI" id="CHEBI:58937"/>
        <dbReference type="ChEBI" id="CHEBI:456216"/>
        <dbReference type="EC" id="2.7.4.16"/>
    </reaction>
</comment>
<dbReference type="OrthoDB" id="9802811at2"/>
<feature type="binding site" evidence="2">
    <location>
        <position position="79"/>
    </location>
    <ligand>
        <name>Mg(2+)</name>
        <dbReference type="ChEBI" id="CHEBI:18420"/>
        <label>4</label>
    </ligand>
</feature>
<feature type="binding site" evidence="2">
    <location>
        <position position="226"/>
    </location>
    <ligand>
        <name>Mg(2+)</name>
        <dbReference type="ChEBI" id="CHEBI:18420"/>
        <label>5</label>
    </ligand>
</feature>
<dbReference type="InterPro" id="IPR006283">
    <property type="entry name" value="ThiL-like"/>
</dbReference>
<evidence type="ECO:0000259" key="4">
    <source>
        <dbReference type="Pfam" id="PF02769"/>
    </source>
</evidence>
<evidence type="ECO:0000259" key="3">
    <source>
        <dbReference type="Pfam" id="PF00586"/>
    </source>
</evidence>
<dbReference type="InterPro" id="IPR036921">
    <property type="entry name" value="PurM-like_N_sf"/>
</dbReference>
<feature type="binding site" evidence="2">
    <location>
        <position position="49"/>
    </location>
    <ligand>
        <name>Mg(2+)</name>
        <dbReference type="ChEBI" id="CHEBI:18420"/>
        <label>4</label>
    </ligand>
</feature>
<evidence type="ECO:0000256" key="2">
    <source>
        <dbReference type="HAMAP-Rule" id="MF_02128"/>
    </source>
</evidence>
<dbReference type="Gene3D" id="3.30.1330.10">
    <property type="entry name" value="PurM-like, N-terminal domain"/>
    <property type="match status" value="1"/>
</dbReference>
<feature type="domain" description="PurM-like N-terminal" evidence="3">
    <location>
        <begin position="33"/>
        <end position="144"/>
    </location>
</feature>
<feature type="binding site" evidence="2">
    <location>
        <begin position="126"/>
        <end position="127"/>
    </location>
    <ligand>
        <name>ATP</name>
        <dbReference type="ChEBI" id="CHEBI:30616"/>
    </ligand>
</feature>
<protein>
    <recommendedName>
        <fullName evidence="2">Thiamine-monophosphate kinase</fullName>
        <shortName evidence="2">TMP kinase</shortName>
        <shortName evidence="2">Thiamine-phosphate kinase</shortName>
        <ecNumber evidence="2">2.7.4.16</ecNumber>
    </recommendedName>
</protein>
<keyword evidence="1 2" id="KW-0784">Thiamine biosynthesis</keyword>
<dbReference type="GO" id="GO:0009030">
    <property type="term" value="F:thiamine-phosphate kinase activity"/>
    <property type="evidence" value="ECO:0007669"/>
    <property type="project" value="UniProtKB-UniRule"/>
</dbReference>
<feature type="binding site" evidence="2">
    <location>
        <position position="331"/>
    </location>
    <ligand>
        <name>substrate</name>
    </ligand>
</feature>
<proteinExistence type="inferred from homology"/>
<dbReference type="InterPro" id="IPR010918">
    <property type="entry name" value="PurM-like_C_dom"/>
</dbReference>
<organism evidence="5 6">
    <name type="scientific">Variibacter gotjawalensis</name>
    <dbReference type="NCBI Taxonomy" id="1333996"/>
    <lineage>
        <taxon>Bacteria</taxon>
        <taxon>Pseudomonadati</taxon>
        <taxon>Pseudomonadota</taxon>
        <taxon>Alphaproteobacteria</taxon>
        <taxon>Hyphomicrobiales</taxon>
        <taxon>Nitrobacteraceae</taxon>
        <taxon>Variibacter</taxon>
    </lineage>
</organism>
<dbReference type="InterPro" id="IPR016188">
    <property type="entry name" value="PurM-like_N"/>
</dbReference>
<feature type="binding site" evidence="2">
    <location>
        <position position="34"/>
    </location>
    <ligand>
        <name>Mg(2+)</name>
        <dbReference type="ChEBI" id="CHEBI:18420"/>
        <label>4</label>
    </ligand>
</feature>
<dbReference type="KEGG" id="vgo:GJW-30_1_03115"/>
<dbReference type="Pfam" id="PF02769">
    <property type="entry name" value="AIRS_C"/>
    <property type="match status" value="1"/>
</dbReference>
<dbReference type="CDD" id="cd02194">
    <property type="entry name" value="ThiL"/>
    <property type="match status" value="1"/>
</dbReference>
<dbReference type="GO" id="GO:0009228">
    <property type="term" value="P:thiamine biosynthetic process"/>
    <property type="evidence" value="ECO:0007669"/>
    <property type="project" value="UniProtKB-KW"/>
</dbReference>
<feature type="binding site" evidence="2">
    <location>
        <position position="79"/>
    </location>
    <ligand>
        <name>Mg(2+)</name>
        <dbReference type="ChEBI" id="CHEBI:18420"/>
        <label>2</label>
    </ligand>
</feature>
<evidence type="ECO:0000313" key="6">
    <source>
        <dbReference type="Proteomes" id="UP000236884"/>
    </source>
</evidence>
<gene>
    <name evidence="2 5" type="primary">thiL</name>
    <name evidence="5" type="ORF">GJW-30_1_03115</name>
</gene>
<dbReference type="Gene3D" id="3.90.650.10">
    <property type="entry name" value="PurM-like C-terminal domain"/>
    <property type="match status" value="1"/>
</dbReference>
<keyword evidence="6" id="KW-1185">Reference proteome</keyword>
<keyword evidence="2" id="KW-0547">Nucleotide-binding</keyword>
<comment type="miscellaneous">
    <text evidence="2">Reaction mechanism of ThiL seems to utilize a direct, inline transfer of the gamma-phosphate of ATP to TMP rather than a phosphorylated enzyme intermediate.</text>
</comment>
<dbReference type="InterPro" id="IPR036676">
    <property type="entry name" value="PurM-like_C_sf"/>
</dbReference>
<name>A0A0S3PXB4_9BRAD</name>
<comment type="function">
    <text evidence="2">Catalyzes the ATP-dependent phosphorylation of thiamine-monophosphate (TMP) to form thiamine-pyrophosphate (TPP), the active form of vitamin B1.</text>
</comment>
<feature type="binding site" evidence="2">
    <location>
        <position position="51"/>
    </location>
    <ligand>
        <name>Mg(2+)</name>
        <dbReference type="ChEBI" id="CHEBI:18420"/>
        <label>2</label>
    </ligand>
</feature>
<feature type="binding site" evidence="2">
    <location>
        <position position="153"/>
    </location>
    <ligand>
        <name>ATP</name>
        <dbReference type="ChEBI" id="CHEBI:30616"/>
    </ligand>
</feature>
<comment type="similarity">
    <text evidence="2">Belongs to the thiamine-monophosphate kinase family.</text>
</comment>
<comment type="caution">
    <text evidence="2">Lacks conserved residue(s) required for the propagation of feature annotation.</text>
</comment>
<feature type="binding site" evidence="2">
    <location>
        <position position="58"/>
    </location>
    <ligand>
        <name>substrate</name>
    </ligand>
</feature>
<dbReference type="Pfam" id="PF00586">
    <property type="entry name" value="AIRS"/>
    <property type="match status" value="1"/>
</dbReference>
<keyword evidence="2" id="KW-0067">ATP-binding</keyword>
<accession>A0A0S3PXB4</accession>
<feature type="binding site" evidence="2">
    <location>
        <position position="225"/>
    </location>
    <ligand>
        <name>ATP</name>
        <dbReference type="ChEBI" id="CHEBI:30616"/>
    </ligand>
</feature>
<evidence type="ECO:0000313" key="5">
    <source>
        <dbReference type="EMBL" id="BAT60569.1"/>
    </source>
</evidence>
<dbReference type="PANTHER" id="PTHR30270:SF0">
    <property type="entry name" value="THIAMINE-MONOPHOSPHATE KINASE"/>
    <property type="match status" value="1"/>
</dbReference>
<dbReference type="PIRSF" id="PIRSF005303">
    <property type="entry name" value="Thiam_monoph_kin"/>
    <property type="match status" value="1"/>
</dbReference>
<keyword evidence="2" id="KW-0460">Magnesium</keyword>
<keyword evidence="2 5" id="KW-0808">Transferase</keyword>
<feature type="binding site" evidence="2">
    <location>
        <position position="223"/>
    </location>
    <ligand>
        <name>Mg(2+)</name>
        <dbReference type="ChEBI" id="CHEBI:18420"/>
        <label>3</label>
    </ligand>
</feature>
<keyword evidence="2" id="KW-0479">Metal-binding</keyword>
<feature type="domain" description="PurM-like C-terminal" evidence="4">
    <location>
        <begin position="157"/>
        <end position="311"/>
    </location>
</feature>
<dbReference type="PANTHER" id="PTHR30270">
    <property type="entry name" value="THIAMINE-MONOPHOSPHATE KINASE"/>
    <property type="match status" value="1"/>
</dbReference>